<evidence type="ECO:0000256" key="1">
    <source>
        <dbReference type="SAM" id="MobiDB-lite"/>
    </source>
</evidence>
<dbReference type="OrthoDB" id="4181307at2759"/>
<accession>A0A9P4KES5</accession>
<dbReference type="InterPro" id="IPR034443">
    <property type="entry name" value="PB1A10.08"/>
</dbReference>
<feature type="region of interest" description="Disordered" evidence="1">
    <location>
        <begin position="461"/>
        <end position="489"/>
    </location>
</feature>
<sequence length="489" mass="54354">MMVPRSYSFLHQPAPSVSRRPSEKMGARCARTAQPPSNKAHMRLPESNEESVRKPEPQSATPAAPMHSKPVVIPPRTPTRTPTSTQTVRVRGHNGERSSRVPKNHQPDAIPPAVAALLAVTNIPSMPPRRRKRSTMDRRISMDEVIQEWRQDDDDLAASVTGSPLDILLGRVDESDDECGSFRSLEQEKGSLMTARSLSSESLDSTVPPSLDPDVPSYASQWDDPSTPESYTRRPFPERKEKIVQSPPAEDCILDHPLLHFAPDECEELANLDTTDIVTLPPVATDRFRSFRSNLTASFQALKSAAKSFSNFTAPSVPPDDLLTRSLLSPKFTSEMRPKLVQGVPPPALRRYLNPQPTPTSLTELSMQLHDALMLDTDDVKSGPMIQMQTYERRSRSSSRRRRTADPFSEAGRAQSPAPAVRQREPRENSDFLRVIVLEMNMRRVGKLDAKAIGKARIWLPPRKPGSTKAPLIQSGVPERWIGTPADAD</sequence>
<feature type="compositionally biased region" description="Polar residues" evidence="1">
    <location>
        <begin position="194"/>
        <end position="208"/>
    </location>
</feature>
<feature type="compositionally biased region" description="Low complexity" evidence="1">
    <location>
        <begin position="78"/>
        <end position="89"/>
    </location>
</feature>
<feature type="compositionally biased region" description="Basic and acidic residues" evidence="1">
    <location>
        <begin position="43"/>
        <end position="56"/>
    </location>
</feature>
<dbReference type="PANTHER" id="PTHR42051">
    <property type="entry name" value="MEIOTICALLY UP-REGULATED PROTEIN PB1A10.08"/>
    <property type="match status" value="1"/>
</dbReference>
<feature type="region of interest" description="Disordered" evidence="1">
    <location>
        <begin position="185"/>
        <end position="234"/>
    </location>
</feature>
<comment type="caution">
    <text evidence="2">The sequence shown here is derived from an EMBL/GenBank/DDBJ whole genome shotgun (WGS) entry which is preliminary data.</text>
</comment>
<evidence type="ECO:0000313" key="3">
    <source>
        <dbReference type="Proteomes" id="UP000800093"/>
    </source>
</evidence>
<protein>
    <submittedName>
        <fullName evidence="2">Uncharacterized protein</fullName>
    </submittedName>
</protein>
<feature type="region of interest" description="Disordered" evidence="1">
    <location>
        <begin position="1"/>
        <end position="108"/>
    </location>
</feature>
<name>A0A9P4KES5_9PLEO</name>
<dbReference type="AlphaFoldDB" id="A0A9P4KES5"/>
<keyword evidence="3" id="KW-1185">Reference proteome</keyword>
<proteinExistence type="predicted"/>
<evidence type="ECO:0000313" key="2">
    <source>
        <dbReference type="EMBL" id="KAF2264784.1"/>
    </source>
</evidence>
<reference evidence="3" key="1">
    <citation type="journal article" date="2020" name="Stud. Mycol.">
        <title>101 Dothideomycetes genomes: A test case for predicting lifestyles and emergence of pathogens.</title>
        <authorList>
            <person name="Haridas S."/>
            <person name="Albert R."/>
            <person name="Binder M."/>
            <person name="Bloem J."/>
            <person name="LaButti K."/>
            <person name="Salamov A."/>
            <person name="Andreopoulos B."/>
            <person name="Baker S."/>
            <person name="Barry K."/>
            <person name="Bills G."/>
            <person name="Bluhm B."/>
            <person name="Cannon C."/>
            <person name="Castanera R."/>
            <person name="Culley D."/>
            <person name="Daum C."/>
            <person name="Ezra D."/>
            <person name="Gonzalez J."/>
            <person name="Henrissat B."/>
            <person name="Kuo A."/>
            <person name="Liang C."/>
            <person name="Lipzen A."/>
            <person name="Lutzoni F."/>
            <person name="Magnuson J."/>
            <person name="Mondo S."/>
            <person name="Nolan M."/>
            <person name="Ohm R."/>
            <person name="Pangilinan J."/>
            <person name="Park H.-J."/>
            <person name="Ramirez L."/>
            <person name="Alfaro M."/>
            <person name="Sun H."/>
            <person name="Tritt A."/>
            <person name="Yoshinaga Y."/>
            <person name="Zwiers L.-H."/>
            <person name="Turgeon B."/>
            <person name="Goodwin S."/>
            <person name="Spatafora J."/>
            <person name="Crous P."/>
            <person name="Grigoriev I."/>
        </authorList>
    </citation>
    <scope>NUCLEOTIDE SEQUENCE [LARGE SCALE GENOMIC DNA]</scope>
    <source>
        <strain evidence="3">CBS 304.66</strain>
    </source>
</reference>
<dbReference type="EMBL" id="ML986613">
    <property type="protein sequence ID" value="KAF2264784.1"/>
    <property type="molecule type" value="Genomic_DNA"/>
</dbReference>
<dbReference type="Proteomes" id="UP000800093">
    <property type="component" value="Unassembled WGS sequence"/>
</dbReference>
<feature type="compositionally biased region" description="Polar residues" evidence="1">
    <location>
        <begin position="218"/>
        <end position="230"/>
    </location>
</feature>
<feature type="region of interest" description="Disordered" evidence="1">
    <location>
        <begin position="339"/>
        <end position="360"/>
    </location>
</feature>
<dbReference type="PANTHER" id="PTHR42051:SF1">
    <property type="entry name" value="MEIOTICALLY UP-REGULATED PROTEIN PB1A10.08"/>
    <property type="match status" value="1"/>
</dbReference>
<gene>
    <name evidence="2" type="ORF">CC78DRAFT_219964</name>
</gene>
<feature type="region of interest" description="Disordered" evidence="1">
    <location>
        <begin position="378"/>
        <end position="426"/>
    </location>
</feature>
<organism evidence="2 3">
    <name type="scientific">Lojkania enalia</name>
    <dbReference type="NCBI Taxonomy" id="147567"/>
    <lineage>
        <taxon>Eukaryota</taxon>
        <taxon>Fungi</taxon>
        <taxon>Dikarya</taxon>
        <taxon>Ascomycota</taxon>
        <taxon>Pezizomycotina</taxon>
        <taxon>Dothideomycetes</taxon>
        <taxon>Pleosporomycetidae</taxon>
        <taxon>Pleosporales</taxon>
        <taxon>Pleosporales incertae sedis</taxon>
        <taxon>Lojkania</taxon>
    </lineage>
</organism>